<dbReference type="InterPro" id="IPR036397">
    <property type="entry name" value="RNaseH_sf"/>
</dbReference>
<evidence type="ECO:0000313" key="4">
    <source>
        <dbReference type="Proteomes" id="UP000279307"/>
    </source>
</evidence>
<dbReference type="Pfam" id="PF14529">
    <property type="entry name" value="Exo_endo_phos_2"/>
    <property type="match status" value="1"/>
</dbReference>
<comment type="caution">
    <text evidence="3">The sequence shown here is derived from an EMBL/GenBank/DDBJ whole genome shotgun (WGS) entry which is preliminary data.</text>
</comment>
<dbReference type="OrthoDB" id="6764815at2759"/>
<protein>
    <recommendedName>
        <fullName evidence="2">Endonuclease/exonuclease/phosphatase domain-containing protein</fullName>
    </recommendedName>
</protein>
<dbReference type="InterPro" id="IPR036691">
    <property type="entry name" value="Endo/exonu/phosph_ase_sf"/>
</dbReference>
<sequence>MRSKKTNSNGDVMDIDDDIVDSDTELINSQPFLGFNEEDRGTAKLMGKKRGAQDNPPAQKNVKRAAPLSGQRVSGGNHQEKDDGADGFSEHRLQHRQETRFSGCLWCPERFGRRRWKETQGGGLSNTPEWVRFFSQFPHEFVVGGDFNAHHPFWGDAEVCAEGRGLFDAMVEGDLYCLNAGSPTRFATPHSRATTVDITLSNSASFLAAHWETVDESWGSNHYPIRIEIAEAIRERLRFTGTRRVHTAKTDWERVHVELNWCQGRETGAVFLDIKGAYDNVLWDILIEKLKRTLQFADVCFYTAGGNRRELLRQLEECIEAVAIWLEGLGLDLALQKTQFCIFEVKIRTLQNRALQTSMGYRKSTPLNVICAEACEPLFKDRATYLGICYIGRTLSDPEHALIPILERLQEFRDNPVNVLRRQVPLISIGFNGWTRYAHLVHPSSVPLHCHFPQHLETLAPSVSFEEGEILRRDACPSGLFGKLFPRSVNQTCMFTDGSKSDGLPFAGSVLESLSQCRNRRKNRNHLIWEILDEISNIEREGGQVQLYWIPAHMGISPNERVDREAKEAVFSGVDRLSRRLTMCFGSVLCLTKSVQPCLP</sequence>
<dbReference type="GO" id="GO:0003676">
    <property type="term" value="F:nucleic acid binding"/>
    <property type="evidence" value="ECO:0007669"/>
    <property type="project" value="InterPro"/>
</dbReference>
<organism evidence="3 4">
    <name type="scientific">Ooceraea biroi</name>
    <name type="common">Clonal raider ant</name>
    <name type="synonym">Cerapachys biroi</name>
    <dbReference type="NCBI Taxonomy" id="2015173"/>
    <lineage>
        <taxon>Eukaryota</taxon>
        <taxon>Metazoa</taxon>
        <taxon>Ecdysozoa</taxon>
        <taxon>Arthropoda</taxon>
        <taxon>Hexapoda</taxon>
        <taxon>Insecta</taxon>
        <taxon>Pterygota</taxon>
        <taxon>Neoptera</taxon>
        <taxon>Endopterygota</taxon>
        <taxon>Hymenoptera</taxon>
        <taxon>Apocrita</taxon>
        <taxon>Aculeata</taxon>
        <taxon>Formicoidea</taxon>
        <taxon>Formicidae</taxon>
        <taxon>Dorylinae</taxon>
        <taxon>Ooceraea</taxon>
    </lineage>
</organism>
<feature type="compositionally biased region" description="Basic and acidic residues" evidence="1">
    <location>
        <begin position="78"/>
        <end position="87"/>
    </location>
</feature>
<dbReference type="SUPFAM" id="SSF53098">
    <property type="entry name" value="Ribonuclease H-like"/>
    <property type="match status" value="1"/>
</dbReference>
<dbReference type="InterPro" id="IPR012337">
    <property type="entry name" value="RNaseH-like_sf"/>
</dbReference>
<dbReference type="SUPFAM" id="SSF56219">
    <property type="entry name" value="DNase I-like"/>
    <property type="match status" value="1"/>
</dbReference>
<proteinExistence type="predicted"/>
<name>A0A3L8DYQ5_OOCBI</name>
<dbReference type="Proteomes" id="UP000279307">
    <property type="component" value="Chromosome 2"/>
</dbReference>
<dbReference type="Gene3D" id="3.60.10.10">
    <property type="entry name" value="Endonuclease/exonuclease/phosphatase"/>
    <property type="match status" value="1"/>
</dbReference>
<gene>
    <name evidence="3" type="ORF">DMN91_001757</name>
</gene>
<dbReference type="AlphaFoldDB" id="A0A3L8DYQ5"/>
<feature type="region of interest" description="Disordered" evidence="1">
    <location>
        <begin position="28"/>
        <end position="87"/>
    </location>
</feature>
<accession>A0A3L8DYQ5</accession>
<dbReference type="EMBL" id="QOIP01000002">
    <property type="protein sequence ID" value="RLU25600.1"/>
    <property type="molecule type" value="Genomic_DNA"/>
</dbReference>
<evidence type="ECO:0000256" key="1">
    <source>
        <dbReference type="SAM" id="MobiDB-lite"/>
    </source>
</evidence>
<evidence type="ECO:0000313" key="3">
    <source>
        <dbReference type="EMBL" id="RLU25600.1"/>
    </source>
</evidence>
<dbReference type="GO" id="GO:0003824">
    <property type="term" value="F:catalytic activity"/>
    <property type="evidence" value="ECO:0007669"/>
    <property type="project" value="InterPro"/>
</dbReference>
<evidence type="ECO:0000259" key="2">
    <source>
        <dbReference type="Pfam" id="PF14529"/>
    </source>
</evidence>
<dbReference type="Gene3D" id="3.30.420.10">
    <property type="entry name" value="Ribonuclease H-like superfamily/Ribonuclease H"/>
    <property type="match status" value="1"/>
</dbReference>
<dbReference type="InterPro" id="IPR005135">
    <property type="entry name" value="Endo/exonuclease/phosphatase"/>
</dbReference>
<feature type="domain" description="Endonuclease/exonuclease/phosphatase" evidence="2">
    <location>
        <begin position="134"/>
        <end position="225"/>
    </location>
</feature>
<reference evidence="3 4" key="1">
    <citation type="journal article" date="2018" name="Genome Res.">
        <title>The genomic architecture and molecular evolution of ant odorant receptors.</title>
        <authorList>
            <person name="McKenzie S.K."/>
            <person name="Kronauer D.J.C."/>
        </authorList>
    </citation>
    <scope>NUCLEOTIDE SEQUENCE [LARGE SCALE GENOMIC DNA]</scope>
    <source>
        <strain evidence="3">Clonal line C1</strain>
    </source>
</reference>